<evidence type="ECO:0000256" key="1">
    <source>
        <dbReference type="SAM" id="MobiDB-lite"/>
    </source>
</evidence>
<organism evidence="2 3">
    <name type="scientific">Nannochloropsis salina CCMP1776</name>
    <dbReference type="NCBI Taxonomy" id="1027361"/>
    <lineage>
        <taxon>Eukaryota</taxon>
        <taxon>Sar</taxon>
        <taxon>Stramenopiles</taxon>
        <taxon>Ochrophyta</taxon>
        <taxon>Eustigmatophyceae</taxon>
        <taxon>Eustigmatales</taxon>
        <taxon>Monodopsidaceae</taxon>
        <taxon>Microchloropsis</taxon>
        <taxon>Microchloropsis salina</taxon>
    </lineage>
</organism>
<feature type="region of interest" description="Disordered" evidence="1">
    <location>
        <begin position="1"/>
        <end position="86"/>
    </location>
</feature>
<feature type="compositionally biased region" description="Basic and acidic residues" evidence="1">
    <location>
        <begin position="941"/>
        <end position="966"/>
    </location>
</feature>
<feature type="region of interest" description="Disordered" evidence="1">
    <location>
        <begin position="923"/>
        <end position="966"/>
    </location>
</feature>
<feature type="region of interest" description="Disordered" evidence="1">
    <location>
        <begin position="113"/>
        <end position="184"/>
    </location>
</feature>
<feature type="region of interest" description="Disordered" evidence="1">
    <location>
        <begin position="689"/>
        <end position="729"/>
    </location>
</feature>
<evidence type="ECO:0000313" key="2">
    <source>
        <dbReference type="EMBL" id="TFJ80512.1"/>
    </source>
</evidence>
<comment type="caution">
    <text evidence="2">The sequence shown here is derived from an EMBL/GenBank/DDBJ whole genome shotgun (WGS) entry which is preliminary data.</text>
</comment>
<name>A0A4D9CN03_9STRA</name>
<gene>
    <name evidence="2" type="ORF">NSK_008253</name>
</gene>
<feature type="region of interest" description="Disordered" evidence="1">
    <location>
        <begin position="425"/>
        <end position="460"/>
    </location>
</feature>
<dbReference type="AlphaFoldDB" id="A0A4D9CN03"/>
<proteinExistence type="predicted"/>
<feature type="compositionally biased region" description="Pro residues" evidence="1">
    <location>
        <begin position="708"/>
        <end position="718"/>
    </location>
</feature>
<feature type="compositionally biased region" description="Basic residues" evidence="1">
    <location>
        <begin position="138"/>
        <end position="147"/>
    </location>
</feature>
<protein>
    <submittedName>
        <fullName evidence="2">Uncharacterized protein</fullName>
    </submittedName>
</protein>
<feature type="compositionally biased region" description="Basic and acidic residues" evidence="1">
    <location>
        <begin position="603"/>
        <end position="614"/>
    </location>
</feature>
<dbReference type="EMBL" id="SDOX01000166">
    <property type="protein sequence ID" value="TFJ80512.1"/>
    <property type="molecule type" value="Genomic_DNA"/>
</dbReference>
<feature type="compositionally biased region" description="Low complexity" evidence="1">
    <location>
        <begin position="428"/>
        <end position="458"/>
    </location>
</feature>
<reference evidence="2 3" key="1">
    <citation type="submission" date="2019-01" db="EMBL/GenBank/DDBJ databases">
        <title>Nuclear Genome Assembly of the Microalgal Biofuel strain Nannochloropsis salina CCMP1776.</title>
        <authorList>
            <person name="Hovde B."/>
        </authorList>
    </citation>
    <scope>NUCLEOTIDE SEQUENCE [LARGE SCALE GENOMIC DNA]</scope>
    <source>
        <strain evidence="2 3">CCMP1776</strain>
    </source>
</reference>
<feature type="region of interest" description="Disordered" evidence="1">
    <location>
        <begin position="741"/>
        <end position="777"/>
    </location>
</feature>
<feature type="region of interest" description="Disordered" evidence="1">
    <location>
        <begin position="519"/>
        <end position="630"/>
    </location>
</feature>
<sequence length="966" mass="103051">MYEGEGLAHRPRHPDEQQRAQHFQSHSAGETHTEQEQQHSLIQLRHQQHQEQQHTASHFVALPRTGHGPEPLEDIGGKQGAGALNNTSAGAVDATEASAPSLMVVPSFTPFASLPTATSPPQAEAPSGPPPPPPAPLAHKRRARKAGGAKTPKTASFNEVRSTAGGPASSPRENKAGTAQSATAAAVMARQHQYRQQQQLLGSQVTALAERVFRGWGAEGVLRQDVVTSVLQHWYLMQLCWGVDRSRGLLGRFMGLTGLSAGVLKEAASRTGPEAVLQRASQAPTPVPPLHPFLAALDDWAAAVALHVSDMREGVERVTTNGRFEENFIGAKAALERLCKERLPFAFLLVGLVSPEDRERLVEELMALTFRSGEALQDRHMVLKCTDRNGLTFLGIVRIRTHRDLARHYFCTLVSLQPLPLVAPPPRASTTGKAGAPSSASSAPSAAPTPSSVSSKPTLSWLPAQDGGRWRYAELTLAQDATDRVLVLERWGGGLVRGDGWGLRTLTTGTALFVEGSRILGVRPAPRDSESPPSSHPPRQDSTPPVTAPAVIRSHSQPQYPPATFAASRGGITRRIFPQQSRPLEGGHDTRGGEVAWGQAAGRPDDSICRLPSRDHHHQPPPSHPEPPLQQEKAWHEAGIALGQLWKDDERYTHKGGARASAGESRAPAPDALSEMPAMESLQQYRAHEGAGTVPSQHPSHFISGQPPSLPAAYPPLPDAEDASGPLSYPWGAEAGARVDWPSSKRARSSNADYAAQVGDPASSAHSPGEGSSVSAHAVTASEALAGWTGGEESPAASQALVQLLQVSETLPPAFFEAEEEPPVTAASSQGSRGGDLPMAEWQFSALENEMVQMHGTNSLPHVPAAHLDGQEQAEHDHGLFLGQRPLEERVPGPAEELRVPRAPALAKTESSTAAATILMLTAGKDSDGKESLNGSSGGSLEREETRAKDVGRDMADKNDHLHFLQ</sequence>
<dbReference type="Proteomes" id="UP000355283">
    <property type="component" value="Unassembled WGS sequence"/>
</dbReference>
<accession>A0A4D9CN03</accession>
<feature type="compositionally biased region" description="Pro residues" evidence="1">
    <location>
        <begin position="127"/>
        <end position="136"/>
    </location>
</feature>
<evidence type="ECO:0000313" key="3">
    <source>
        <dbReference type="Proteomes" id="UP000355283"/>
    </source>
</evidence>
<keyword evidence="3" id="KW-1185">Reference proteome</keyword>
<feature type="compositionally biased region" description="Polar residues" evidence="1">
    <location>
        <begin position="764"/>
        <end position="775"/>
    </location>
</feature>